<dbReference type="InterPro" id="IPR036397">
    <property type="entry name" value="RNaseH_sf"/>
</dbReference>
<sequence length="142" mass="16330">MAHQYVPLQEGLLCLPASLKSMEEIPGDSGPVLTARHQRGRLAFAIDHQNWQLRHWHPVLFTNESRFNLSTCHRHERVWRCRGDRYAACNIIQSDRFGGGSVMVWGGISLEGRTDLYRLDNEPTLVQWDLGSSWSTTMHDLM</sequence>
<keyword evidence="2" id="KW-1185">Reference proteome</keyword>
<dbReference type="EMBL" id="RHFK02000021">
    <property type="protein sequence ID" value="TWW56334.1"/>
    <property type="molecule type" value="Genomic_DNA"/>
</dbReference>
<evidence type="ECO:0000313" key="2">
    <source>
        <dbReference type="Proteomes" id="UP000324091"/>
    </source>
</evidence>
<name>A0A5C6MM46_9TELE</name>
<dbReference type="GO" id="GO:0003676">
    <property type="term" value="F:nucleic acid binding"/>
    <property type="evidence" value="ECO:0007669"/>
    <property type="project" value="InterPro"/>
</dbReference>
<dbReference type="Proteomes" id="UP000324091">
    <property type="component" value="Chromosome 8"/>
</dbReference>
<dbReference type="AlphaFoldDB" id="A0A5C6MM46"/>
<dbReference type="Gene3D" id="3.30.420.10">
    <property type="entry name" value="Ribonuclease H-like superfamily/Ribonuclease H"/>
    <property type="match status" value="1"/>
</dbReference>
<protein>
    <submittedName>
        <fullName evidence="1">Uncharacterized protein</fullName>
    </submittedName>
</protein>
<gene>
    <name evidence="1" type="ORF">D4764_08G0003210</name>
</gene>
<reference evidence="1 2" key="1">
    <citation type="submission" date="2019-04" db="EMBL/GenBank/DDBJ databases">
        <title>Chromosome genome assembly for Takifugu flavidus.</title>
        <authorList>
            <person name="Xiao S."/>
        </authorList>
    </citation>
    <scope>NUCLEOTIDE SEQUENCE [LARGE SCALE GENOMIC DNA]</scope>
    <source>
        <strain evidence="1">HTHZ2018</strain>
        <tissue evidence="1">Muscle</tissue>
    </source>
</reference>
<comment type="caution">
    <text evidence="1">The sequence shown here is derived from an EMBL/GenBank/DDBJ whole genome shotgun (WGS) entry which is preliminary data.</text>
</comment>
<proteinExistence type="predicted"/>
<evidence type="ECO:0000313" key="1">
    <source>
        <dbReference type="EMBL" id="TWW56334.1"/>
    </source>
</evidence>
<organism evidence="1 2">
    <name type="scientific">Takifugu flavidus</name>
    <name type="common">sansaifugu</name>
    <dbReference type="NCBI Taxonomy" id="433684"/>
    <lineage>
        <taxon>Eukaryota</taxon>
        <taxon>Metazoa</taxon>
        <taxon>Chordata</taxon>
        <taxon>Craniata</taxon>
        <taxon>Vertebrata</taxon>
        <taxon>Euteleostomi</taxon>
        <taxon>Actinopterygii</taxon>
        <taxon>Neopterygii</taxon>
        <taxon>Teleostei</taxon>
        <taxon>Neoteleostei</taxon>
        <taxon>Acanthomorphata</taxon>
        <taxon>Eupercaria</taxon>
        <taxon>Tetraodontiformes</taxon>
        <taxon>Tetradontoidea</taxon>
        <taxon>Tetraodontidae</taxon>
        <taxon>Takifugu</taxon>
    </lineage>
</organism>
<accession>A0A5C6MM46</accession>